<feature type="domain" description="Glycosyl transferase family 1" evidence="3">
    <location>
        <begin position="338"/>
        <end position="484"/>
    </location>
</feature>
<name>A0A7J3Z7J8_9CREN</name>
<dbReference type="SUPFAM" id="SSF53756">
    <property type="entry name" value="UDP-Glycosyltransferase/glycogen phosphorylase"/>
    <property type="match status" value="1"/>
</dbReference>
<dbReference type="Pfam" id="PF00534">
    <property type="entry name" value="Glycos_transf_1"/>
    <property type="match status" value="1"/>
</dbReference>
<keyword evidence="1" id="KW-0328">Glycosyltransferase</keyword>
<sequence length="557" mass="62553">MLKKLICVEVTKAVVRGTALMIIAPSNIKNVWLLTFEFGDIATLGGLGRAITLYTKVLKELGYAVKVFMPSHGRHLSEEHRRRYNLKPIEWFQVCGNRVGVDKNAYRYCIGAEEAEVNGVTVVLFKGLDEATGRFLDNWYIYAYAEEKACLYTRAMMHWVELSNEVPDLIHANDWTSALAGAMAKILFELKGYAVPLVYSIHLLSHKAFPWHYASCKWCGIPDACHRIWVPNKHVFFCTEDVWNLAAGNVDHFAALEADVLATNSWGYLKEILDRFGHWMNEKTFVIHNITDWRENEAKKHATEVFGSSDRVEARRSLVNWIHTASFNKAGYLSHSCRYIVVAAGRLTSSKGFDILLRALKHTSQEVCAIVFGLPVGDYGYEHYLMTLVGEVPGRAIVLLEPVPQKVLKATCYCANAFAVPSRYEPFGIVSIEAQAVGTPVVVSNVGGLPETVIDLKWDHVNGTGVVVPFEDVYAFAEALEDVSRLTQLIDTGDASVLGQLRSWWGREVAKMGREVSIRSNAVAWVNKNFREHNLANLLKSCYEKARLYAYYKAVSG</sequence>
<keyword evidence="2 5" id="KW-0808">Transferase</keyword>
<protein>
    <submittedName>
        <fullName evidence="5">Glycosyltransferase</fullName>
    </submittedName>
</protein>
<dbReference type="Gene3D" id="3.40.50.2000">
    <property type="entry name" value="Glycogen Phosphorylase B"/>
    <property type="match status" value="2"/>
</dbReference>
<reference evidence="5" key="1">
    <citation type="journal article" date="2020" name="mSystems">
        <title>Genome- and Community-Level Interaction Insights into Carbon Utilization and Element Cycling Functions of Hydrothermarchaeota in Hydrothermal Sediment.</title>
        <authorList>
            <person name="Zhou Z."/>
            <person name="Liu Y."/>
            <person name="Xu W."/>
            <person name="Pan J."/>
            <person name="Luo Z.H."/>
            <person name="Li M."/>
        </authorList>
    </citation>
    <scope>NUCLEOTIDE SEQUENCE [LARGE SCALE GENOMIC DNA]</scope>
    <source>
        <strain evidence="5">SpSt-1105</strain>
    </source>
</reference>
<evidence type="ECO:0000313" key="5">
    <source>
        <dbReference type="EMBL" id="HHQ50637.1"/>
    </source>
</evidence>
<dbReference type="PANTHER" id="PTHR45825">
    <property type="entry name" value="GRANULE-BOUND STARCH SYNTHASE 1, CHLOROPLASTIC/AMYLOPLASTIC"/>
    <property type="match status" value="1"/>
</dbReference>
<dbReference type="Pfam" id="PF08323">
    <property type="entry name" value="Glyco_transf_5"/>
    <property type="match status" value="1"/>
</dbReference>
<dbReference type="PANTHER" id="PTHR45825:SF11">
    <property type="entry name" value="ALPHA AMYLASE DOMAIN-CONTAINING PROTEIN"/>
    <property type="match status" value="1"/>
</dbReference>
<evidence type="ECO:0000256" key="2">
    <source>
        <dbReference type="ARBA" id="ARBA00022679"/>
    </source>
</evidence>
<evidence type="ECO:0000256" key="1">
    <source>
        <dbReference type="ARBA" id="ARBA00022676"/>
    </source>
</evidence>
<dbReference type="InterPro" id="IPR001296">
    <property type="entry name" value="Glyco_trans_1"/>
</dbReference>
<accession>A0A7J3Z7J8</accession>
<evidence type="ECO:0000259" key="4">
    <source>
        <dbReference type="Pfam" id="PF08323"/>
    </source>
</evidence>
<dbReference type="GO" id="GO:0016757">
    <property type="term" value="F:glycosyltransferase activity"/>
    <property type="evidence" value="ECO:0007669"/>
    <property type="project" value="UniProtKB-KW"/>
</dbReference>
<dbReference type="AlphaFoldDB" id="A0A7J3Z7J8"/>
<dbReference type="EMBL" id="DRYQ01000069">
    <property type="protein sequence ID" value="HHQ50637.1"/>
    <property type="molecule type" value="Genomic_DNA"/>
</dbReference>
<dbReference type="InterPro" id="IPR013534">
    <property type="entry name" value="Starch_synth_cat_dom"/>
</dbReference>
<comment type="caution">
    <text evidence="5">The sequence shown here is derived from an EMBL/GenBank/DDBJ whole genome shotgun (WGS) entry which is preliminary data.</text>
</comment>
<evidence type="ECO:0000259" key="3">
    <source>
        <dbReference type="Pfam" id="PF00534"/>
    </source>
</evidence>
<gene>
    <name evidence="5" type="ORF">ENM66_04720</name>
</gene>
<proteinExistence type="predicted"/>
<organism evidence="5">
    <name type="scientific">Ignisphaera aggregans</name>
    <dbReference type="NCBI Taxonomy" id="334771"/>
    <lineage>
        <taxon>Archaea</taxon>
        <taxon>Thermoproteota</taxon>
        <taxon>Thermoprotei</taxon>
        <taxon>Desulfurococcales</taxon>
        <taxon>Desulfurococcaceae</taxon>
        <taxon>Ignisphaera</taxon>
    </lineage>
</organism>
<feature type="domain" description="Starch synthase catalytic" evidence="4">
    <location>
        <begin position="30"/>
        <end position="278"/>
    </location>
</feature>